<evidence type="ECO:0000259" key="2">
    <source>
        <dbReference type="PROSITE" id="PS50280"/>
    </source>
</evidence>
<dbReference type="Proteomes" id="UP000241462">
    <property type="component" value="Unassembled WGS sequence"/>
</dbReference>
<dbReference type="Gene3D" id="2.170.270.10">
    <property type="entry name" value="SET domain"/>
    <property type="match status" value="1"/>
</dbReference>
<sequence>MTSDTELRFPDQSLPLGRASDPTEMNGELLTIESEGGAISATQGIATYTAIGFCHVRQPLESCFNQCAATSCTSTMEEQPAVTLPANRAFSNSWVKVSLSPLGGYGVFAAVDIPRDTHILVEQPIIWMKNPCRFGFTACSMGKKEVDQLRIVYSFIAGGGNACFAIASNFNHACESMRNTGYRWDPTRKVMTYTVLEAVSTGEELLISYGLCRELLRQRFGFLCQCGGCDGHSGWTIPSDVFDNVHTESLLRPATPTISQRGS</sequence>
<evidence type="ECO:0000256" key="1">
    <source>
        <dbReference type="SAM" id="MobiDB-lite"/>
    </source>
</evidence>
<dbReference type="EMBL" id="KZ678397">
    <property type="protein sequence ID" value="PSR94512.1"/>
    <property type="molecule type" value="Genomic_DNA"/>
</dbReference>
<evidence type="ECO:0000313" key="4">
    <source>
        <dbReference type="Proteomes" id="UP000241462"/>
    </source>
</evidence>
<feature type="region of interest" description="Disordered" evidence="1">
    <location>
        <begin position="1"/>
        <end position="24"/>
    </location>
</feature>
<dbReference type="AlphaFoldDB" id="A0A2T3AFG1"/>
<name>A0A2T3AFG1_9PEZI</name>
<evidence type="ECO:0000313" key="3">
    <source>
        <dbReference type="EMBL" id="PSR94512.1"/>
    </source>
</evidence>
<dbReference type="InterPro" id="IPR053185">
    <property type="entry name" value="SET_domain_protein"/>
</dbReference>
<dbReference type="InterPro" id="IPR001214">
    <property type="entry name" value="SET_dom"/>
</dbReference>
<dbReference type="PANTHER" id="PTHR47332">
    <property type="entry name" value="SET DOMAIN-CONTAINING PROTEIN 5"/>
    <property type="match status" value="1"/>
</dbReference>
<accession>A0A2T3AFG1</accession>
<keyword evidence="4" id="KW-1185">Reference proteome</keyword>
<dbReference type="InterPro" id="IPR046341">
    <property type="entry name" value="SET_dom_sf"/>
</dbReference>
<dbReference type="CDD" id="cd20071">
    <property type="entry name" value="SET_SMYD"/>
    <property type="match status" value="1"/>
</dbReference>
<protein>
    <recommendedName>
        <fullName evidence="2">SET domain-containing protein</fullName>
    </recommendedName>
</protein>
<dbReference type="PANTHER" id="PTHR47332:SF4">
    <property type="entry name" value="SET DOMAIN-CONTAINING PROTEIN 5"/>
    <property type="match status" value="1"/>
</dbReference>
<dbReference type="SUPFAM" id="SSF82199">
    <property type="entry name" value="SET domain"/>
    <property type="match status" value="1"/>
</dbReference>
<gene>
    <name evidence="3" type="ORF">BD289DRAFT_451288</name>
</gene>
<feature type="domain" description="SET" evidence="2">
    <location>
        <begin position="93"/>
        <end position="210"/>
    </location>
</feature>
<reference evidence="3 4" key="1">
    <citation type="journal article" date="2018" name="Mycol. Prog.">
        <title>Coniella lustricola, a new species from submerged detritus.</title>
        <authorList>
            <person name="Raudabaugh D.B."/>
            <person name="Iturriaga T."/>
            <person name="Carver A."/>
            <person name="Mondo S."/>
            <person name="Pangilinan J."/>
            <person name="Lipzen A."/>
            <person name="He G."/>
            <person name="Amirebrahimi M."/>
            <person name="Grigoriev I.V."/>
            <person name="Miller A.N."/>
        </authorList>
    </citation>
    <scope>NUCLEOTIDE SEQUENCE [LARGE SCALE GENOMIC DNA]</scope>
    <source>
        <strain evidence="3 4">B22-T-1</strain>
    </source>
</reference>
<organism evidence="3 4">
    <name type="scientific">Coniella lustricola</name>
    <dbReference type="NCBI Taxonomy" id="2025994"/>
    <lineage>
        <taxon>Eukaryota</taxon>
        <taxon>Fungi</taxon>
        <taxon>Dikarya</taxon>
        <taxon>Ascomycota</taxon>
        <taxon>Pezizomycotina</taxon>
        <taxon>Sordariomycetes</taxon>
        <taxon>Sordariomycetidae</taxon>
        <taxon>Diaporthales</taxon>
        <taxon>Schizoparmaceae</taxon>
        <taxon>Coniella</taxon>
    </lineage>
</organism>
<dbReference type="OrthoDB" id="3180714at2759"/>
<dbReference type="Pfam" id="PF00856">
    <property type="entry name" value="SET"/>
    <property type="match status" value="1"/>
</dbReference>
<dbReference type="InParanoid" id="A0A2T3AFG1"/>
<dbReference type="STRING" id="2025994.A0A2T3AFG1"/>
<dbReference type="PROSITE" id="PS50280">
    <property type="entry name" value="SET"/>
    <property type="match status" value="1"/>
</dbReference>
<proteinExistence type="predicted"/>